<dbReference type="RefSeq" id="WP_085389796.1">
    <property type="nucleotide sequence ID" value="NZ_JBGNXI010000001.1"/>
</dbReference>
<accession>A0A1X3CL33</accession>
<feature type="chain" id="PRO_5030037447" evidence="1">
    <location>
        <begin position="22"/>
        <end position="205"/>
    </location>
</feature>
<organism evidence="2 3">
    <name type="scientific">Neisseria animaloris</name>
    <dbReference type="NCBI Taxonomy" id="326522"/>
    <lineage>
        <taxon>Bacteria</taxon>
        <taxon>Pseudomonadati</taxon>
        <taxon>Pseudomonadota</taxon>
        <taxon>Betaproteobacteria</taxon>
        <taxon>Neisseriales</taxon>
        <taxon>Neisseriaceae</taxon>
        <taxon>Neisseria</taxon>
    </lineage>
</organism>
<dbReference type="Gene3D" id="3.10.450.710">
    <property type="entry name" value="Tgt2/MlaC"/>
    <property type="match status" value="1"/>
</dbReference>
<gene>
    <name evidence="2" type="primary">mlaC_1</name>
    <name evidence="2" type="ORF">NCTC12227_00885</name>
</gene>
<proteinExistence type="predicted"/>
<evidence type="ECO:0000313" key="3">
    <source>
        <dbReference type="Proteomes" id="UP000268229"/>
    </source>
</evidence>
<protein>
    <submittedName>
        <fullName evidence="2">Periplasmic transport protein</fullName>
    </submittedName>
</protein>
<name>A0A1X3CL33_9NEIS</name>
<dbReference type="STRING" id="326522.BWD08_03635"/>
<keyword evidence="1" id="KW-0732">Signal</keyword>
<evidence type="ECO:0000313" key="2">
    <source>
        <dbReference type="EMBL" id="VEJ21159.1"/>
    </source>
</evidence>
<dbReference type="OrthoDB" id="9798905at2"/>
<feature type="signal peptide" evidence="1">
    <location>
        <begin position="1"/>
        <end position="21"/>
    </location>
</feature>
<dbReference type="PANTHER" id="PTHR36573">
    <property type="entry name" value="INTERMEMBRANE PHOSPHOLIPID TRANSPORT SYSTEM BINDING PROTEIN MLAC"/>
    <property type="match status" value="1"/>
</dbReference>
<evidence type="ECO:0000256" key="1">
    <source>
        <dbReference type="SAM" id="SignalP"/>
    </source>
</evidence>
<dbReference type="InterPro" id="IPR042245">
    <property type="entry name" value="Tgt2/MlaC_sf"/>
</dbReference>
<dbReference type="KEGG" id="nani:NCTC12227_00885"/>
<dbReference type="EMBL" id="LR134516">
    <property type="protein sequence ID" value="VEJ21159.1"/>
    <property type="molecule type" value="Genomic_DNA"/>
</dbReference>
<dbReference type="Proteomes" id="UP000268229">
    <property type="component" value="Chromosome"/>
</dbReference>
<dbReference type="PANTHER" id="PTHR36573:SF1">
    <property type="entry name" value="INTERMEMBRANE PHOSPHOLIPID TRANSPORT SYSTEM BINDING PROTEIN MLAC"/>
    <property type="match status" value="1"/>
</dbReference>
<sequence>MNKLMTLLAVPAIVIAVPCAAAQTTGHPSQVQLQQNMDTVLQIARNKSLNEQQKIKQIEGYANRYLDYQRISALAVGLPWRQFTPKQKTDFIDAFKEMIIGMYSHSALLGAEDAQVKLLPKFVENGKNKVDVFTEVRTKNGKQYEVAYQLYQVGSVYKVYNIRVDGVSLVTVYRNQFNELIKQKGIDGTIEVLRNKGLKKAESLS</sequence>
<dbReference type="AlphaFoldDB" id="A0A1X3CL33"/>
<dbReference type="Pfam" id="PF05494">
    <property type="entry name" value="MlaC"/>
    <property type="match status" value="1"/>
</dbReference>
<dbReference type="InterPro" id="IPR008869">
    <property type="entry name" value="MlaC/ttg2D"/>
</dbReference>
<reference evidence="2 3" key="1">
    <citation type="submission" date="2018-12" db="EMBL/GenBank/DDBJ databases">
        <authorList>
            <consortium name="Pathogen Informatics"/>
        </authorList>
    </citation>
    <scope>NUCLEOTIDE SEQUENCE [LARGE SCALE GENOMIC DNA]</scope>
    <source>
        <strain evidence="2 3">NCTC12227</strain>
    </source>
</reference>
<keyword evidence="3" id="KW-1185">Reference proteome</keyword>